<keyword evidence="3 5" id="KW-1133">Transmembrane helix</keyword>
<keyword evidence="4 5" id="KW-0472">Membrane</keyword>
<evidence type="ECO:0000256" key="3">
    <source>
        <dbReference type="ARBA" id="ARBA00022989"/>
    </source>
</evidence>
<comment type="subcellular location">
    <subcellularLocation>
        <location evidence="1">Membrane</location>
        <topology evidence="1">Multi-pass membrane protein</topology>
    </subcellularLocation>
</comment>
<protein>
    <recommendedName>
        <fullName evidence="6">ABC-2 type transporter transmembrane domain-containing protein</fullName>
    </recommendedName>
</protein>
<evidence type="ECO:0000256" key="5">
    <source>
        <dbReference type="SAM" id="Phobius"/>
    </source>
</evidence>
<dbReference type="EMBL" id="AJWZ01001759">
    <property type="protein sequence ID" value="EKC72844.1"/>
    <property type="molecule type" value="Genomic_DNA"/>
</dbReference>
<keyword evidence="2 5" id="KW-0812">Transmembrane</keyword>
<feature type="transmembrane region" description="Helical" evidence="5">
    <location>
        <begin position="145"/>
        <end position="167"/>
    </location>
</feature>
<evidence type="ECO:0000256" key="1">
    <source>
        <dbReference type="ARBA" id="ARBA00004141"/>
    </source>
</evidence>
<gene>
    <name evidence="7" type="ORF">OBE_02693</name>
</gene>
<feature type="transmembrane region" description="Helical" evidence="5">
    <location>
        <begin position="79"/>
        <end position="105"/>
    </location>
</feature>
<evidence type="ECO:0000256" key="4">
    <source>
        <dbReference type="ARBA" id="ARBA00023136"/>
    </source>
</evidence>
<dbReference type="Pfam" id="PF12698">
    <property type="entry name" value="ABC2_membrane_3"/>
    <property type="match status" value="1"/>
</dbReference>
<dbReference type="GO" id="GO:0140359">
    <property type="term" value="F:ABC-type transporter activity"/>
    <property type="evidence" value="ECO:0007669"/>
    <property type="project" value="InterPro"/>
</dbReference>
<feature type="transmembrane region" description="Helical" evidence="5">
    <location>
        <begin position="41"/>
        <end position="59"/>
    </location>
</feature>
<sequence>MQAEALGVSGEQILDLSAPRTKPVPIPSTTGHGLLHLPEPAFFFVLFQILILLTTVYSIGGELKFGSAGEWLKTARGNILTAVAGKLLPYTLIFSSIGILANYVLFGPLHIPFAGSLWLMNAVTVLFIIATQALAVFIYSVFPKIAYIISVVSMVGSLGATLSGVTFPVTAMYAPVHAASYLFPVRHFTEAAQAMIYFDAGFAYFWQSVAT</sequence>
<feature type="domain" description="ABC-2 type transporter transmembrane" evidence="6">
    <location>
        <begin position="42"/>
        <end position="208"/>
    </location>
</feature>
<proteinExistence type="predicted"/>
<evidence type="ECO:0000256" key="2">
    <source>
        <dbReference type="ARBA" id="ARBA00022692"/>
    </source>
</evidence>
<reference evidence="7" key="1">
    <citation type="journal article" date="2013" name="Environ. Microbiol.">
        <title>Microbiota from the distal guts of lean and obese adolescents exhibit partial functional redundancy besides clear differences in community structure.</title>
        <authorList>
            <person name="Ferrer M."/>
            <person name="Ruiz A."/>
            <person name="Lanza F."/>
            <person name="Haange S.B."/>
            <person name="Oberbach A."/>
            <person name="Till H."/>
            <person name="Bargiela R."/>
            <person name="Campoy C."/>
            <person name="Segura M.T."/>
            <person name="Richter M."/>
            <person name="von Bergen M."/>
            <person name="Seifert J."/>
            <person name="Suarez A."/>
        </authorList>
    </citation>
    <scope>NUCLEOTIDE SEQUENCE</scope>
</reference>
<feature type="transmembrane region" description="Helical" evidence="5">
    <location>
        <begin position="117"/>
        <end position="139"/>
    </location>
</feature>
<evidence type="ECO:0000259" key="6">
    <source>
        <dbReference type="Pfam" id="PF12698"/>
    </source>
</evidence>
<name>K1TZ10_9ZZZZ</name>
<dbReference type="InterPro" id="IPR013525">
    <property type="entry name" value="ABC2_TM"/>
</dbReference>
<comment type="caution">
    <text evidence="7">The sequence shown here is derived from an EMBL/GenBank/DDBJ whole genome shotgun (WGS) entry which is preliminary data.</text>
</comment>
<feature type="non-terminal residue" evidence="7">
    <location>
        <position position="211"/>
    </location>
</feature>
<organism evidence="7">
    <name type="scientific">human gut metagenome</name>
    <dbReference type="NCBI Taxonomy" id="408170"/>
    <lineage>
        <taxon>unclassified sequences</taxon>
        <taxon>metagenomes</taxon>
        <taxon>organismal metagenomes</taxon>
    </lineage>
</organism>
<dbReference type="AlphaFoldDB" id="K1TZ10"/>
<dbReference type="GO" id="GO:0016020">
    <property type="term" value="C:membrane"/>
    <property type="evidence" value="ECO:0007669"/>
    <property type="project" value="UniProtKB-SubCell"/>
</dbReference>
<accession>K1TZ10</accession>
<evidence type="ECO:0000313" key="7">
    <source>
        <dbReference type="EMBL" id="EKC72844.1"/>
    </source>
</evidence>